<reference evidence="2" key="2">
    <citation type="submission" date="2018-05" db="EMBL/GenBank/DDBJ databases">
        <title>OgluRS3 (Oryza glumaepatula Reference Sequence Version 3).</title>
        <authorList>
            <person name="Zhang J."/>
            <person name="Kudrna D."/>
            <person name="Lee S."/>
            <person name="Talag J."/>
            <person name="Welchert J."/>
            <person name="Wing R.A."/>
        </authorList>
    </citation>
    <scope>NUCLEOTIDE SEQUENCE [LARGE SCALE GENOMIC DNA]</scope>
</reference>
<feature type="region of interest" description="Disordered" evidence="1">
    <location>
        <begin position="81"/>
        <end position="108"/>
    </location>
</feature>
<sequence>MDQKKQTTKQITQEEGQAGGLRCSSPNLHTPRCWEPPTGCCAGDLPRHQGAADHPLRRHAVIAPGGIRRTAVVPGIHRLTIAPGRSRERDGGTRSELPHRHGAVDPPDLLRSGCRRHLDEEKRGCRCGNGERRWGGEREGEQRCWWEEGAALLVGEREPPVGRGEGRGGGWGKGGPWWRERKGIYWSRRKFGQPIGWTSMSRPRGAG</sequence>
<name>A0A0E0BL51_9ORYZ</name>
<feature type="region of interest" description="Disordered" evidence="1">
    <location>
        <begin position="1"/>
        <end position="23"/>
    </location>
</feature>
<feature type="compositionally biased region" description="Basic and acidic residues" evidence="1">
    <location>
        <begin position="85"/>
        <end position="103"/>
    </location>
</feature>
<evidence type="ECO:0000313" key="2">
    <source>
        <dbReference type="EnsemblPlants" id="OGLUM11G19020.1"/>
    </source>
</evidence>
<accession>A0A0E0BL51</accession>
<evidence type="ECO:0000256" key="1">
    <source>
        <dbReference type="SAM" id="MobiDB-lite"/>
    </source>
</evidence>
<reference evidence="2" key="1">
    <citation type="submission" date="2015-04" db="UniProtKB">
        <authorList>
            <consortium name="EnsemblPlants"/>
        </authorList>
    </citation>
    <scope>IDENTIFICATION</scope>
</reference>
<dbReference type="HOGENOM" id="CLU_1328178_0_0_1"/>
<protein>
    <submittedName>
        <fullName evidence="2">Uncharacterized protein</fullName>
    </submittedName>
</protein>
<feature type="region of interest" description="Disordered" evidence="1">
    <location>
        <begin position="157"/>
        <end position="177"/>
    </location>
</feature>
<dbReference type="EnsemblPlants" id="OGLUM11G19020.1">
    <property type="protein sequence ID" value="OGLUM11G19020.1"/>
    <property type="gene ID" value="OGLUM11G19020"/>
</dbReference>
<organism evidence="2">
    <name type="scientific">Oryza glumipatula</name>
    <dbReference type="NCBI Taxonomy" id="40148"/>
    <lineage>
        <taxon>Eukaryota</taxon>
        <taxon>Viridiplantae</taxon>
        <taxon>Streptophyta</taxon>
        <taxon>Embryophyta</taxon>
        <taxon>Tracheophyta</taxon>
        <taxon>Spermatophyta</taxon>
        <taxon>Magnoliopsida</taxon>
        <taxon>Liliopsida</taxon>
        <taxon>Poales</taxon>
        <taxon>Poaceae</taxon>
        <taxon>BOP clade</taxon>
        <taxon>Oryzoideae</taxon>
        <taxon>Oryzeae</taxon>
        <taxon>Oryzinae</taxon>
        <taxon>Oryza</taxon>
    </lineage>
</organism>
<dbReference type="Proteomes" id="UP000026961">
    <property type="component" value="Chromosome 11"/>
</dbReference>
<keyword evidence="3" id="KW-1185">Reference proteome</keyword>
<proteinExistence type="predicted"/>
<evidence type="ECO:0000313" key="3">
    <source>
        <dbReference type="Proteomes" id="UP000026961"/>
    </source>
</evidence>
<dbReference type="AlphaFoldDB" id="A0A0E0BL51"/>
<feature type="compositionally biased region" description="Basic and acidic residues" evidence="1">
    <location>
        <begin position="157"/>
        <end position="166"/>
    </location>
</feature>
<dbReference type="Gramene" id="OGLUM11G19020.1">
    <property type="protein sequence ID" value="OGLUM11G19020.1"/>
    <property type="gene ID" value="OGLUM11G19020"/>
</dbReference>